<keyword evidence="2" id="KW-1185">Reference proteome</keyword>
<organism evidence="1 2">
    <name type="scientific">Marinococcus halophilus</name>
    <dbReference type="NCBI Taxonomy" id="1371"/>
    <lineage>
        <taxon>Bacteria</taxon>
        <taxon>Bacillati</taxon>
        <taxon>Bacillota</taxon>
        <taxon>Bacilli</taxon>
        <taxon>Bacillales</taxon>
        <taxon>Bacillaceae</taxon>
        <taxon>Marinococcus</taxon>
    </lineage>
</organism>
<evidence type="ECO:0000313" key="1">
    <source>
        <dbReference type="EMBL" id="GEK57121.1"/>
    </source>
</evidence>
<name>A0A510Y2P8_MARHA</name>
<comment type="caution">
    <text evidence="1">The sequence shown here is derived from an EMBL/GenBank/DDBJ whole genome shotgun (WGS) entry which is preliminary data.</text>
</comment>
<proteinExistence type="predicted"/>
<dbReference type="EMBL" id="BJUN01000001">
    <property type="protein sequence ID" value="GEK57121.1"/>
    <property type="molecule type" value="Genomic_DNA"/>
</dbReference>
<dbReference type="RefSeq" id="WP_094907748.1">
    <property type="nucleotide sequence ID" value="NZ_BJUN01000001.1"/>
</dbReference>
<evidence type="ECO:0008006" key="3">
    <source>
        <dbReference type="Google" id="ProtNLM"/>
    </source>
</evidence>
<sequence>MNFSADLNIGKFQKRLNGIKKEAQENATTGTNDAVDEILRIASEIAPFQYGTLQRSHKRKVNEKRGGLFAEIAFSVSEGGFNYARWIHEGVYELGSESVSKGGTTSNLSGKSYAVGRKYLSRPIEGESEAVRQHIAKLVSKALR</sequence>
<reference evidence="1 2" key="1">
    <citation type="submission" date="2019-07" db="EMBL/GenBank/DDBJ databases">
        <title>Whole genome shotgun sequence of Marinococcus halophilus NBRC 102359.</title>
        <authorList>
            <person name="Hosoyama A."/>
            <person name="Uohara A."/>
            <person name="Ohji S."/>
            <person name="Ichikawa N."/>
        </authorList>
    </citation>
    <scope>NUCLEOTIDE SEQUENCE [LARGE SCALE GENOMIC DNA]</scope>
    <source>
        <strain evidence="1 2">NBRC 102359</strain>
    </source>
</reference>
<protein>
    <recommendedName>
        <fullName evidence="3">HK97 gp10 family phage protein</fullName>
    </recommendedName>
</protein>
<dbReference type="AlphaFoldDB" id="A0A510Y2P8"/>
<dbReference type="OrthoDB" id="2893000at2"/>
<accession>A0A510Y2P8</accession>
<evidence type="ECO:0000313" key="2">
    <source>
        <dbReference type="Proteomes" id="UP000321051"/>
    </source>
</evidence>
<dbReference type="Proteomes" id="UP000321051">
    <property type="component" value="Unassembled WGS sequence"/>
</dbReference>
<gene>
    <name evidence="1" type="ORF">MHA01_00260</name>
</gene>